<accession>A0A0B7KSE2</accession>
<evidence type="ECO:0000259" key="3">
    <source>
        <dbReference type="Pfam" id="PF01370"/>
    </source>
</evidence>
<dbReference type="GO" id="GO:0016616">
    <property type="term" value="F:oxidoreductase activity, acting on the CH-OH group of donors, NAD or NADP as acceptor"/>
    <property type="evidence" value="ECO:0007669"/>
    <property type="project" value="TreeGrafter"/>
</dbReference>
<dbReference type="EMBL" id="CDPU01000176">
    <property type="protein sequence ID" value="CEO57895.1"/>
    <property type="molecule type" value="Genomic_DNA"/>
</dbReference>
<reference evidence="4" key="1">
    <citation type="submission" date="2015-01" db="EMBL/GenBank/DDBJ databases">
        <authorList>
            <person name="Durling Mikael"/>
        </authorList>
    </citation>
    <scope>NUCLEOTIDE SEQUENCE</scope>
</reference>
<keyword evidence="1" id="KW-0560">Oxidoreductase</keyword>
<dbReference type="PANTHER" id="PTHR10366">
    <property type="entry name" value="NAD DEPENDENT EPIMERASE/DEHYDRATASE"/>
    <property type="match status" value="1"/>
</dbReference>
<dbReference type="Gene3D" id="3.40.50.720">
    <property type="entry name" value="NAD(P)-binding Rossmann-like Domain"/>
    <property type="match status" value="1"/>
</dbReference>
<dbReference type="InterPro" id="IPR036291">
    <property type="entry name" value="NAD(P)-bd_dom_sf"/>
</dbReference>
<dbReference type="Pfam" id="PF01370">
    <property type="entry name" value="Epimerase"/>
    <property type="match status" value="1"/>
</dbReference>
<dbReference type="AlphaFoldDB" id="A0A0B7KSE2"/>
<dbReference type="SUPFAM" id="SSF51735">
    <property type="entry name" value="NAD(P)-binding Rossmann-fold domains"/>
    <property type="match status" value="1"/>
</dbReference>
<feature type="domain" description="NAD-dependent epimerase/dehydratase" evidence="3">
    <location>
        <begin position="23"/>
        <end position="252"/>
    </location>
</feature>
<sequence>MKEALASWQRIVSRFFSLEGMHNVVVTVRSVAKGQSILAKYHDLPNERLSYTVVEDIAVSHAFDDAVRSDPPLDAVIHTASPFHYNVTDPKKDLLDPAIIGTTGILESIKRYAPTVRRVVITSSFASMIIPAAHPRIYDETVWNSVTLDEATKDATTAYRASKTFAERAAWDFILKERPSFTISTINPPSIFGPIADYAGIATTINTSNERFRDMIQGNMQDGLAPTGAFLWVDVRDVAEAHAKAMETEEAANKRFFIVQGHFTNADIANIIKQEFTDRAAKLPENPLSDMPNDVYGYDNSQSKVVLGLQYRPLRQCVIDSVNALLEKGL</sequence>
<comment type="similarity">
    <text evidence="2">Belongs to the NAD(P)-dependent epimerase/dehydratase family. Dihydroflavonol-4-reductase subfamily.</text>
</comment>
<gene>
    <name evidence="4" type="ORF">BN869_000013953_1</name>
</gene>
<dbReference type="InterPro" id="IPR050425">
    <property type="entry name" value="NAD(P)_dehydrat-like"/>
</dbReference>
<organism evidence="4">
    <name type="scientific">Bionectria ochroleuca</name>
    <name type="common">Gliocladium roseum</name>
    <dbReference type="NCBI Taxonomy" id="29856"/>
    <lineage>
        <taxon>Eukaryota</taxon>
        <taxon>Fungi</taxon>
        <taxon>Dikarya</taxon>
        <taxon>Ascomycota</taxon>
        <taxon>Pezizomycotina</taxon>
        <taxon>Sordariomycetes</taxon>
        <taxon>Hypocreomycetidae</taxon>
        <taxon>Hypocreales</taxon>
        <taxon>Bionectriaceae</taxon>
        <taxon>Clonostachys</taxon>
    </lineage>
</organism>
<dbReference type="InterPro" id="IPR001509">
    <property type="entry name" value="Epimerase_deHydtase"/>
</dbReference>
<protein>
    <recommendedName>
        <fullName evidence="3">NAD-dependent epimerase/dehydratase domain-containing protein</fullName>
    </recommendedName>
</protein>
<name>A0A0B7KSE2_BIOOC</name>
<evidence type="ECO:0000256" key="2">
    <source>
        <dbReference type="ARBA" id="ARBA00023445"/>
    </source>
</evidence>
<dbReference type="PANTHER" id="PTHR10366:SF564">
    <property type="entry name" value="STEROL-4-ALPHA-CARBOXYLATE 3-DEHYDROGENASE, DECARBOXYLATING"/>
    <property type="match status" value="1"/>
</dbReference>
<evidence type="ECO:0000256" key="1">
    <source>
        <dbReference type="ARBA" id="ARBA00023002"/>
    </source>
</evidence>
<dbReference type="FunFam" id="3.40.50.720:FF:000191">
    <property type="entry name" value="Methylglyoxal reductase (NADPH-dependent)"/>
    <property type="match status" value="1"/>
</dbReference>
<proteinExistence type="inferred from homology"/>
<evidence type="ECO:0000313" key="4">
    <source>
        <dbReference type="EMBL" id="CEO57895.1"/>
    </source>
</evidence>